<evidence type="ECO:0000313" key="1">
    <source>
        <dbReference type="EMBL" id="TGC07019.1"/>
    </source>
</evidence>
<organism evidence="1 2">
    <name type="scientific">Methanolobus halotolerans</name>
    <dbReference type="NCBI Taxonomy" id="2052935"/>
    <lineage>
        <taxon>Archaea</taxon>
        <taxon>Methanobacteriati</taxon>
        <taxon>Methanobacteriota</taxon>
        <taxon>Stenosarchaea group</taxon>
        <taxon>Methanomicrobia</taxon>
        <taxon>Methanosarcinales</taxon>
        <taxon>Methanosarcinaceae</taxon>
        <taxon>Methanolobus</taxon>
    </lineage>
</organism>
<evidence type="ECO:0000313" key="2">
    <source>
        <dbReference type="Proteomes" id="UP000297295"/>
    </source>
</evidence>
<comment type="caution">
    <text evidence="1">The sequence shown here is derived from an EMBL/GenBank/DDBJ whole genome shotgun (WGS) entry which is preliminary data.</text>
</comment>
<sequence length="62" mass="7261">MKYNTKKEGVSHDKDLFTHMPKALQTMALIEQRAKTRFLEIKSSIERGETTLEEVKRQRGLI</sequence>
<dbReference type="EMBL" id="PGGK01000019">
    <property type="protein sequence ID" value="TGC07019.1"/>
    <property type="molecule type" value="Genomic_DNA"/>
</dbReference>
<reference evidence="1 2" key="1">
    <citation type="submission" date="2017-11" db="EMBL/GenBank/DDBJ databases">
        <title>Isolation and Characterization of Methanogenic Archaea from Saline Meromictic Lake at Siberia.</title>
        <authorList>
            <person name="Shen Y."/>
            <person name="Huang H.-H."/>
            <person name="Lai M.-C."/>
            <person name="Chen S.-C."/>
        </authorList>
    </citation>
    <scope>NUCLEOTIDE SEQUENCE [LARGE SCALE GENOMIC DNA]</scope>
    <source>
        <strain evidence="1 2">SY-01</strain>
    </source>
</reference>
<dbReference type="AlphaFoldDB" id="A0A4E0PSZ0"/>
<name>A0A4E0PSZ0_9EURY</name>
<proteinExistence type="predicted"/>
<keyword evidence="2" id="KW-1185">Reference proteome</keyword>
<dbReference type="Proteomes" id="UP000297295">
    <property type="component" value="Unassembled WGS sequence"/>
</dbReference>
<gene>
    <name evidence="1" type="ORF">CUN85_12045</name>
</gene>
<accession>A0A4E0PSZ0</accession>
<protein>
    <submittedName>
        <fullName evidence="1">Uncharacterized protein</fullName>
    </submittedName>
</protein>